<sequence>MTSTIDRITISGTALAAPVITPDRIAEFPVREDRSQREYLVRIPADDLRTFVSRDARVAVDGEAGWTVPGRSWRGEASRTILLAGSVHQGELALAA</sequence>
<proteinExistence type="predicted"/>
<name>A0A850DV64_9MICO</name>
<dbReference type="AlphaFoldDB" id="A0A850DV64"/>
<reference evidence="1 2" key="1">
    <citation type="submission" date="2020-05" db="EMBL/GenBank/DDBJ databases">
        <title>Genome Sequencing of Type Strains.</title>
        <authorList>
            <person name="Lemaire J.F."/>
            <person name="Inderbitzin P."/>
            <person name="Gregorio O.A."/>
            <person name="Collins S.B."/>
            <person name="Wespe N."/>
            <person name="Knight-Connoni V."/>
        </authorList>
    </citation>
    <scope>NUCLEOTIDE SEQUENCE [LARGE SCALE GENOMIC DNA]</scope>
    <source>
        <strain evidence="1 2">DSM 20512</strain>
    </source>
</reference>
<organism evidence="1 2">
    <name type="scientific">Curtobacterium citreum</name>
    <dbReference type="NCBI Taxonomy" id="2036"/>
    <lineage>
        <taxon>Bacteria</taxon>
        <taxon>Bacillati</taxon>
        <taxon>Actinomycetota</taxon>
        <taxon>Actinomycetes</taxon>
        <taxon>Micrococcales</taxon>
        <taxon>Microbacteriaceae</taxon>
        <taxon>Curtobacterium</taxon>
    </lineage>
</organism>
<evidence type="ECO:0000313" key="2">
    <source>
        <dbReference type="Proteomes" id="UP000539146"/>
    </source>
</evidence>
<dbReference type="Proteomes" id="UP000539146">
    <property type="component" value="Unassembled WGS sequence"/>
</dbReference>
<dbReference type="EMBL" id="JABMCG010000123">
    <property type="protein sequence ID" value="NUU29357.1"/>
    <property type="molecule type" value="Genomic_DNA"/>
</dbReference>
<evidence type="ECO:0000313" key="1">
    <source>
        <dbReference type="EMBL" id="NUU29357.1"/>
    </source>
</evidence>
<dbReference type="RefSeq" id="WP_175326647.1">
    <property type="nucleotide sequence ID" value="NZ_BAAAWP010000001.1"/>
</dbReference>
<accession>A0A850DV64</accession>
<gene>
    <name evidence="1" type="ORF">HP467_14775</name>
</gene>
<comment type="caution">
    <text evidence="1">The sequence shown here is derived from an EMBL/GenBank/DDBJ whole genome shotgun (WGS) entry which is preliminary data.</text>
</comment>
<protein>
    <submittedName>
        <fullName evidence="1">Uncharacterized protein</fullName>
    </submittedName>
</protein>